<evidence type="ECO:0000256" key="8">
    <source>
        <dbReference type="PROSITE-ProRule" id="PRU00703"/>
    </source>
</evidence>
<dbReference type="CDD" id="cd04590">
    <property type="entry name" value="CBS_pair_CorC_HlyC_assoc"/>
    <property type="match status" value="1"/>
</dbReference>
<dbReference type="GO" id="GO:0050660">
    <property type="term" value="F:flavin adenine dinucleotide binding"/>
    <property type="evidence" value="ECO:0007669"/>
    <property type="project" value="InterPro"/>
</dbReference>
<name>A0A1N7S6Z2_9BURK</name>
<evidence type="ECO:0000259" key="12">
    <source>
        <dbReference type="PROSITE" id="PS51846"/>
    </source>
</evidence>
<evidence type="ECO:0000256" key="5">
    <source>
        <dbReference type="ARBA" id="ARBA00022989"/>
    </source>
</evidence>
<keyword evidence="14" id="KW-1185">Reference proteome</keyword>
<keyword evidence="7 9" id="KW-0472">Membrane</keyword>
<evidence type="ECO:0000256" key="3">
    <source>
        <dbReference type="ARBA" id="ARBA00022692"/>
    </source>
</evidence>
<keyword evidence="5 9" id="KW-1133">Transmembrane helix</keyword>
<dbReference type="Gene3D" id="3.30.465.10">
    <property type="match status" value="1"/>
</dbReference>
<dbReference type="SMART" id="SM01091">
    <property type="entry name" value="CorC_HlyC"/>
    <property type="match status" value="1"/>
</dbReference>
<dbReference type="InterPro" id="IPR002550">
    <property type="entry name" value="CNNM"/>
</dbReference>
<dbReference type="InterPro" id="IPR051676">
    <property type="entry name" value="UPF0053_domain"/>
</dbReference>
<evidence type="ECO:0000256" key="10">
    <source>
        <dbReference type="SAM" id="Phobius"/>
    </source>
</evidence>
<dbReference type="Gene3D" id="3.10.580.10">
    <property type="entry name" value="CBS-domain"/>
    <property type="match status" value="1"/>
</dbReference>
<dbReference type="SUPFAM" id="SSF54631">
    <property type="entry name" value="CBS-domain pair"/>
    <property type="match status" value="1"/>
</dbReference>
<dbReference type="InterPro" id="IPR000644">
    <property type="entry name" value="CBS_dom"/>
</dbReference>
<dbReference type="EMBL" id="CYGY02000034">
    <property type="protein sequence ID" value="SIT43097.1"/>
    <property type="molecule type" value="Genomic_DNA"/>
</dbReference>
<dbReference type="AlphaFoldDB" id="A0A1N7S6Z2"/>
<dbReference type="Pfam" id="PF00571">
    <property type="entry name" value="CBS"/>
    <property type="match status" value="2"/>
</dbReference>
<dbReference type="PANTHER" id="PTHR43099">
    <property type="entry name" value="UPF0053 PROTEIN YRKA"/>
    <property type="match status" value="1"/>
</dbReference>
<keyword evidence="3 9" id="KW-0812">Transmembrane</keyword>
<dbReference type="Proteomes" id="UP000195569">
    <property type="component" value="Unassembled WGS sequence"/>
</dbReference>
<evidence type="ECO:0000259" key="11">
    <source>
        <dbReference type="PROSITE" id="PS51371"/>
    </source>
</evidence>
<proteinExistence type="predicted"/>
<dbReference type="Pfam" id="PF03471">
    <property type="entry name" value="CorC_HlyC"/>
    <property type="match status" value="1"/>
</dbReference>
<accession>A0A1N7S6Z2</accession>
<feature type="domain" description="CBS" evidence="11">
    <location>
        <begin position="297"/>
        <end position="354"/>
    </location>
</feature>
<dbReference type="InterPro" id="IPR046342">
    <property type="entry name" value="CBS_dom_sf"/>
</dbReference>
<dbReference type="InterPro" id="IPR005170">
    <property type="entry name" value="Transptr-assoc_dom"/>
</dbReference>
<keyword evidence="6 8" id="KW-0129">CBS domain</keyword>
<evidence type="ECO:0000256" key="6">
    <source>
        <dbReference type="ARBA" id="ARBA00023122"/>
    </source>
</evidence>
<feature type="domain" description="CNNM transmembrane" evidence="12">
    <location>
        <begin position="1"/>
        <end position="212"/>
    </location>
</feature>
<feature type="transmembrane region" description="Helical" evidence="10">
    <location>
        <begin position="136"/>
        <end position="158"/>
    </location>
</feature>
<dbReference type="OrthoDB" id="9798188at2"/>
<organism evidence="13 14">
    <name type="scientific">Paraburkholderia piptadeniae</name>
    <dbReference type="NCBI Taxonomy" id="1701573"/>
    <lineage>
        <taxon>Bacteria</taxon>
        <taxon>Pseudomonadati</taxon>
        <taxon>Pseudomonadota</taxon>
        <taxon>Betaproteobacteria</taxon>
        <taxon>Burkholderiales</taxon>
        <taxon>Burkholderiaceae</taxon>
        <taxon>Paraburkholderia</taxon>
    </lineage>
</organism>
<feature type="transmembrane region" description="Helical" evidence="10">
    <location>
        <begin position="100"/>
        <end position="124"/>
    </location>
</feature>
<evidence type="ECO:0000256" key="2">
    <source>
        <dbReference type="ARBA" id="ARBA00022475"/>
    </source>
</evidence>
<dbReference type="SUPFAM" id="SSF81321">
    <property type="entry name" value="Family A G protein-coupled receptor-like"/>
    <property type="match status" value="1"/>
</dbReference>
<evidence type="ECO:0000256" key="9">
    <source>
        <dbReference type="PROSITE-ProRule" id="PRU01193"/>
    </source>
</evidence>
<evidence type="ECO:0000313" key="14">
    <source>
        <dbReference type="Proteomes" id="UP000195569"/>
    </source>
</evidence>
<dbReference type="RefSeq" id="WP_087735697.1">
    <property type="nucleotide sequence ID" value="NZ_CYGY02000034.1"/>
</dbReference>
<feature type="transmembrane region" description="Helical" evidence="10">
    <location>
        <begin position="58"/>
        <end position="78"/>
    </location>
</feature>
<dbReference type="PROSITE" id="PS51846">
    <property type="entry name" value="CNNM"/>
    <property type="match status" value="1"/>
</dbReference>
<feature type="transmembrane region" description="Helical" evidence="10">
    <location>
        <begin position="6"/>
        <end position="28"/>
    </location>
</feature>
<evidence type="ECO:0000256" key="1">
    <source>
        <dbReference type="ARBA" id="ARBA00004651"/>
    </source>
</evidence>
<dbReference type="PANTHER" id="PTHR43099:SF5">
    <property type="entry name" value="HLYC_CORC FAMILY TRANSPORTER"/>
    <property type="match status" value="1"/>
</dbReference>
<evidence type="ECO:0000256" key="7">
    <source>
        <dbReference type="ARBA" id="ARBA00023136"/>
    </source>
</evidence>
<dbReference type="InterPro" id="IPR016169">
    <property type="entry name" value="FAD-bd_PCMH_sub2"/>
</dbReference>
<protein>
    <submittedName>
        <fullName evidence="13">Magnesium and cobalt efflux protein CorC</fullName>
    </submittedName>
</protein>
<dbReference type="GO" id="GO:0005886">
    <property type="term" value="C:plasma membrane"/>
    <property type="evidence" value="ECO:0007669"/>
    <property type="project" value="UniProtKB-SubCell"/>
</dbReference>
<gene>
    <name evidence="13" type="ORF">BN2476_340062</name>
</gene>
<keyword evidence="4" id="KW-0677">Repeat</keyword>
<dbReference type="PROSITE" id="PS51371">
    <property type="entry name" value="CBS"/>
    <property type="match status" value="2"/>
</dbReference>
<dbReference type="SUPFAM" id="SSF56176">
    <property type="entry name" value="FAD-binding/transporter-associated domain-like"/>
    <property type="match status" value="1"/>
</dbReference>
<sequence>MIQVVALIGALLLVALNGFFVAAEFGLVKLRQTRVQTLAEKHGLRGKLLAKVHGRLDAYLSACQLGITLASLGLGWIGEPAFAELLNPLFHLLGIESEQLIHGISLFFAFSCISFLHIVVGELAPKSLAIRQSEQIALWVAIPLYGFYWAMYPAIWLLNTSANTVLRVAGLSADHGGDTHYSTDELKLILRGRHASVANGLDAPKDAYSQDEWNTIAHSLDFSRMTVSDLMRPAHELVSLRRDLPWHENMQIVARHRFSRYPLLEDATGERVAGTIHLKDLLLARHAGSTLDDLSHYVRPVQYVKPDMPALELFRRFRKGAPHLALVGQKNAKPIGFLTLDNLLGALVGQIHDEFRQGDADWTRMDDGTLMGKGSLPVVSLERALGIDIDEGRAESVGGLVINALGDLPEEGQRIEFDRFDVVVKKMKGPRIVLVRVYPKVFDDEGG</sequence>
<dbReference type="SMART" id="SM00116">
    <property type="entry name" value="CBS"/>
    <property type="match status" value="2"/>
</dbReference>
<evidence type="ECO:0000256" key="4">
    <source>
        <dbReference type="ARBA" id="ARBA00022737"/>
    </source>
</evidence>
<comment type="caution">
    <text evidence="13">The sequence shown here is derived from an EMBL/GenBank/DDBJ whole genome shotgun (WGS) entry which is preliminary data.</text>
</comment>
<dbReference type="InterPro" id="IPR044751">
    <property type="entry name" value="Ion_transp-like_CBS"/>
</dbReference>
<dbReference type="InterPro" id="IPR036318">
    <property type="entry name" value="FAD-bd_PCMH-like_sf"/>
</dbReference>
<keyword evidence="2" id="KW-1003">Cell membrane</keyword>
<comment type="subcellular location">
    <subcellularLocation>
        <location evidence="1">Cell membrane</location>
        <topology evidence="1">Multi-pass membrane protein</topology>
    </subcellularLocation>
</comment>
<reference evidence="13" key="1">
    <citation type="submission" date="2016-12" db="EMBL/GenBank/DDBJ databases">
        <authorList>
            <person name="Moulin L."/>
        </authorList>
    </citation>
    <scope>NUCLEOTIDE SEQUENCE [LARGE SCALE GENOMIC DNA]</scope>
    <source>
        <strain evidence="13">STM 7183</strain>
    </source>
</reference>
<feature type="domain" description="CBS" evidence="11">
    <location>
        <begin position="231"/>
        <end position="294"/>
    </location>
</feature>
<evidence type="ECO:0000313" key="13">
    <source>
        <dbReference type="EMBL" id="SIT43097.1"/>
    </source>
</evidence>
<dbReference type="Pfam" id="PF01595">
    <property type="entry name" value="CNNM"/>
    <property type="match status" value="1"/>
</dbReference>